<dbReference type="GO" id="GO:0012505">
    <property type="term" value="C:endomembrane system"/>
    <property type="evidence" value="ECO:0007669"/>
    <property type="project" value="UniProtKB-SubCell"/>
</dbReference>
<keyword evidence="7 9" id="KW-1133">Transmembrane helix</keyword>
<dbReference type="GeneID" id="17038699"/>
<dbReference type="Pfam" id="PF03083">
    <property type="entry name" value="MtN3_slv"/>
    <property type="match status" value="2"/>
</dbReference>
<keyword evidence="3 9" id="KW-0813">Transport</keyword>
<organism evidence="10 11">
    <name type="scientific">Coccomyxa subellipsoidea (strain C-169)</name>
    <name type="common">Green microalga</name>
    <dbReference type="NCBI Taxonomy" id="574566"/>
    <lineage>
        <taxon>Eukaryota</taxon>
        <taxon>Viridiplantae</taxon>
        <taxon>Chlorophyta</taxon>
        <taxon>core chlorophytes</taxon>
        <taxon>Trebouxiophyceae</taxon>
        <taxon>Trebouxiophyceae incertae sedis</taxon>
        <taxon>Coccomyxaceae</taxon>
        <taxon>Coccomyxa</taxon>
        <taxon>Coccomyxa subellipsoidea</taxon>
    </lineage>
</organism>
<keyword evidence="6" id="KW-0677">Repeat</keyword>
<evidence type="ECO:0000313" key="11">
    <source>
        <dbReference type="Proteomes" id="UP000007264"/>
    </source>
</evidence>
<evidence type="ECO:0000256" key="5">
    <source>
        <dbReference type="ARBA" id="ARBA00022692"/>
    </source>
</evidence>
<comment type="similarity">
    <text evidence="2 9">Belongs to the SWEET sugar transporter family.</text>
</comment>
<dbReference type="OrthoDB" id="409725at2759"/>
<reference evidence="10 11" key="1">
    <citation type="journal article" date="2012" name="Genome Biol.">
        <title>The genome of the polar eukaryotic microalga coccomyxa subellipsoidea reveals traits of cold adaptation.</title>
        <authorList>
            <person name="Blanc G."/>
            <person name="Agarkova I."/>
            <person name="Grimwood J."/>
            <person name="Kuo A."/>
            <person name="Brueggeman A."/>
            <person name="Dunigan D."/>
            <person name="Gurnon J."/>
            <person name="Ladunga I."/>
            <person name="Lindquist E."/>
            <person name="Lucas S."/>
            <person name="Pangilinan J."/>
            <person name="Proschold T."/>
            <person name="Salamov A."/>
            <person name="Schmutz J."/>
            <person name="Weeks D."/>
            <person name="Yamada T."/>
            <person name="Claverie J.M."/>
            <person name="Grigoriev I."/>
            <person name="Van Etten J."/>
            <person name="Lomsadze A."/>
            <person name="Borodovsky M."/>
        </authorList>
    </citation>
    <scope>NUCLEOTIDE SEQUENCE [LARGE SCALE GENOMIC DNA]</scope>
    <source>
        <strain evidence="10 11">C-169</strain>
    </source>
</reference>
<feature type="transmembrane region" description="Helical" evidence="9">
    <location>
        <begin position="43"/>
        <end position="59"/>
    </location>
</feature>
<dbReference type="Gene3D" id="1.20.1280.290">
    <property type="match status" value="2"/>
</dbReference>
<dbReference type="eggNOG" id="KOG1623">
    <property type="taxonomic scope" value="Eukaryota"/>
</dbReference>
<dbReference type="GO" id="GO:0051119">
    <property type="term" value="F:sugar transmembrane transporter activity"/>
    <property type="evidence" value="ECO:0007669"/>
    <property type="project" value="InterPro"/>
</dbReference>
<dbReference type="EMBL" id="AGSI01000014">
    <property type="protein sequence ID" value="EIE20720.1"/>
    <property type="molecule type" value="Genomic_DNA"/>
</dbReference>
<feature type="transmembrane region" description="Helical" evidence="9">
    <location>
        <begin position="97"/>
        <end position="118"/>
    </location>
</feature>
<dbReference type="PANTHER" id="PTHR10791">
    <property type="entry name" value="RAG1-ACTIVATING PROTEIN 1"/>
    <property type="match status" value="1"/>
</dbReference>
<evidence type="ECO:0000256" key="9">
    <source>
        <dbReference type="RuleBase" id="RU910715"/>
    </source>
</evidence>
<comment type="subcellular location">
    <subcellularLocation>
        <location evidence="9">Cell membrane</location>
        <topology evidence="9">Multi-pass membrane protein</topology>
    </subcellularLocation>
    <subcellularLocation>
        <location evidence="1">Endomembrane system</location>
        <topology evidence="1">Multi-pass membrane protein</topology>
    </subcellularLocation>
</comment>
<feature type="transmembrane region" description="Helical" evidence="9">
    <location>
        <begin position="6"/>
        <end position="23"/>
    </location>
</feature>
<evidence type="ECO:0000256" key="4">
    <source>
        <dbReference type="ARBA" id="ARBA00022597"/>
    </source>
</evidence>
<dbReference type="InterPro" id="IPR004316">
    <property type="entry name" value="SWEET_rpt"/>
</dbReference>
<accession>I0YQQ1</accession>
<dbReference type="InterPro" id="IPR047664">
    <property type="entry name" value="SWEET"/>
</dbReference>
<dbReference type="AlphaFoldDB" id="I0YQQ1"/>
<feature type="transmembrane region" description="Helical" evidence="9">
    <location>
        <begin position="65"/>
        <end position="85"/>
    </location>
</feature>
<feature type="transmembrane region" description="Helical" evidence="9">
    <location>
        <begin position="188"/>
        <end position="210"/>
    </location>
</feature>
<keyword evidence="11" id="KW-1185">Reference proteome</keyword>
<feature type="transmembrane region" description="Helical" evidence="9">
    <location>
        <begin position="130"/>
        <end position="150"/>
    </location>
</feature>
<keyword evidence="8 9" id="KW-0472">Membrane</keyword>
<evidence type="ECO:0000313" key="10">
    <source>
        <dbReference type="EMBL" id="EIE20720.1"/>
    </source>
</evidence>
<proteinExistence type="inferred from homology"/>
<comment type="caution">
    <text evidence="10">The sequence shown here is derived from an EMBL/GenBank/DDBJ whole genome shotgun (WGS) entry which is preliminary data.</text>
</comment>
<dbReference type="STRING" id="574566.I0YQQ1"/>
<evidence type="ECO:0000256" key="6">
    <source>
        <dbReference type="ARBA" id="ARBA00022737"/>
    </source>
</evidence>
<protein>
    <recommendedName>
        <fullName evidence="9">Bidirectional sugar transporter SWEET</fullName>
    </recommendedName>
</protein>
<sequence length="236" mass="26125">MGPATAWIAPTLGCVLGICRHFIATREVLAVRNKRELGDLNPLPFAATILNCSGWIVYTVLVRNWYIFCTDCPGLLCSIWMTFSLYPYASHRVQNQLNAFIILTAALWCMLAVATMILQQYSTQQAVISLWGWAVSITQVLLMASPLSGLLNAWKQRSSANFHLGVCLMGLISSCMWAIYAVTDKNLFLAIPSFLGGLLSCASLLVCFVFPRTIPPRPTQQLQEQTRTAENAIEMG</sequence>
<evidence type="ECO:0000256" key="2">
    <source>
        <dbReference type="ARBA" id="ARBA00007809"/>
    </source>
</evidence>
<evidence type="ECO:0000256" key="8">
    <source>
        <dbReference type="ARBA" id="ARBA00023136"/>
    </source>
</evidence>
<name>I0YQQ1_COCSC</name>
<evidence type="ECO:0000256" key="3">
    <source>
        <dbReference type="ARBA" id="ARBA00022448"/>
    </source>
</evidence>
<keyword evidence="5 9" id="KW-0812">Transmembrane</keyword>
<evidence type="ECO:0000256" key="7">
    <source>
        <dbReference type="ARBA" id="ARBA00022989"/>
    </source>
</evidence>
<keyword evidence="4 9" id="KW-0762">Sugar transport</keyword>
<dbReference type="Proteomes" id="UP000007264">
    <property type="component" value="Unassembled WGS sequence"/>
</dbReference>
<dbReference type="RefSeq" id="XP_005645264.1">
    <property type="nucleotide sequence ID" value="XM_005645207.1"/>
</dbReference>
<feature type="transmembrane region" description="Helical" evidence="9">
    <location>
        <begin position="162"/>
        <end position="182"/>
    </location>
</feature>
<gene>
    <name evidence="10" type="ORF">COCSUDRAFT_54208</name>
</gene>
<dbReference type="KEGG" id="csl:COCSUDRAFT_54208"/>
<dbReference type="GO" id="GO:0005886">
    <property type="term" value="C:plasma membrane"/>
    <property type="evidence" value="ECO:0007669"/>
    <property type="project" value="UniProtKB-SubCell"/>
</dbReference>
<evidence type="ECO:0000256" key="1">
    <source>
        <dbReference type="ARBA" id="ARBA00004127"/>
    </source>
</evidence>
<comment type="function">
    <text evidence="9">Mediates both low-affinity uptake and efflux of sugar across the membrane.</text>
</comment>